<accession>A0ACC2G2V2</accession>
<comment type="caution">
    <text evidence="1">The sequence shown here is derived from an EMBL/GenBank/DDBJ whole genome shotgun (WGS) entry which is preliminary data.</text>
</comment>
<dbReference type="EMBL" id="CM055745">
    <property type="protein sequence ID" value="KAJ7997962.1"/>
    <property type="molecule type" value="Genomic_DNA"/>
</dbReference>
<evidence type="ECO:0000313" key="2">
    <source>
        <dbReference type="Proteomes" id="UP001157502"/>
    </source>
</evidence>
<dbReference type="Proteomes" id="UP001157502">
    <property type="component" value="Chromosome 18"/>
</dbReference>
<proteinExistence type="predicted"/>
<organism evidence="1 2">
    <name type="scientific">Dallia pectoralis</name>
    <name type="common">Alaska blackfish</name>
    <dbReference type="NCBI Taxonomy" id="75939"/>
    <lineage>
        <taxon>Eukaryota</taxon>
        <taxon>Metazoa</taxon>
        <taxon>Chordata</taxon>
        <taxon>Craniata</taxon>
        <taxon>Vertebrata</taxon>
        <taxon>Euteleostomi</taxon>
        <taxon>Actinopterygii</taxon>
        <taxon>Neopterygii</taxon>
        <taxon>Teleostei</taxon>
        <taxon>Protacanthopterygii</taxon>
        <taxon>Esociformes</taxon>
        <taxon>Umbridae</taxon>
        <taxon>Dallia</taxon>
    </lineage>
</organism>
<protein>
    <submittedName>
        <fullName evidence="1">Uncharacterized protein</fullName>
    </submittedName>
</protein>
<name>A0ACC2G2V2_DALPE</name>
<sequence>MEVLVVCLIYNVFVEMEMERKHRRQDRRRRRLLMCRHLCQRRGMARHYCVINATVPVLQRYYGGEDTRPDFRLGREAMQQLMVALKTDRQHGWGPTLQTLVFLFWLETGSAYRVVSRVFSMPLPTVFRVVHRMVDEVVAVLPHFVHLPRTQEELQVARLAHHQAFGKAAGAVDGCHIRIKCPGGPDGHDYNNRKLFPSVVLQAVCDHQGRFIDIFVGYPGSVHDARILKNSPIYTRGNYPPPGYFLLTDGGYPCLQEPLALITPYKRPVRGMAGQRFNYDLSRGRTIIERAFGMMKTRFRCIFLEALEVQTLFVPKVVTACVILHNICVGVGDVLEEVVEDNNQPPVELSLSSAVCCFLSLGEDVHPLKVNLGVGAYRTDECQPWVLPVEKMIVEDSSLILGLPELLSAASKVALGENSPAVKDGRVENHNAVFADAGFTDIRPYHYWDGAKKGLDRTGIMNDLEKAPEHSIFVLHACAHNLTGTDPTPAEWERLLSEPYVGGEQRSQEEKDDDTQEPSVSPAEENQSETVISTSDEEDSEPVLIEKEECTELPTPSSSITCAPKGPSDISRSKDEEPVQPCLARFPRTPFGKFTRSFNSFCPIFEDDFPDEAELGAYLRMDGIPGEEGDVQGINSSTTDNGLYRRLAK</sequence>
<gene>
    <name evidence="1" type="ORF">DPEC_G00217600</name>
</gene>
<reference evidence="1" key="1">
    <citation type="submission" date="2021-05" db="EMBL/GenBank/DDBJ databases">
        <authorList>
            <person name="Pan Q."/>
            <person name="Jouanno E."/>
            <person name="Zahm M."/>
            <person name="Klopp C."/>
            <person name="Cabau C."/>
            <person name="Louis A."/>
            <person name="Berthelot C."/>
            <person name="Parey E."/>
            <person name="Roest Crollius H."/>
            <person name="Montfort J."/>
            <person name="Robinson-Rechavi M."/>
            <person name="Bouchez O."/>
            <person name="Lampietro C."/>
            <person name="Lopez Roques C."/>
            <person name="Donnadieu C."/>
            <person name="Postlethwait J."/>
            <person name="Bobe J."/>
            <person name="Dillon D."/>
            <person name="Chandos A."/>
            <person name="von Hippel F."/>
            <person name="Guiguen Y."/>
        </authorList>
    </citation>
    <scope>NUCLEOTIDE SEQUENCE</scope>
    <source>
        <strain evidence="1">YG-Jan2019</strain>
    </source>
</reference>
<keyword evidence="2" id="KW-1185">Reference proteome</keyword>
<evidence type="ECO:0000313" key="1">
    <source>
        <dbReference type="EMBL" id="KAJ7997962.1"/>
    </source>
</evidence>